<dbReference type="GO" id="GO:0004712">
    <property type="term" value="F:protein serine/threonine/tyrosine kinase activity"/>
    <property type="evidence" value="ECO:0007669"/>
    <property type="project" value="TreeGrafter"/>
</dbReference>
<dbReference type="GO" id="GO:0000776">
    <property type="term" value="C:kinetochore"/>
    <property type="evidence" value="ECO:0007669"/>
    <property type="project" value="TreeGrafter"/>
</dbReference>
<keyword evidence="3" id="KW-0547">Nucleotide-binding</keyword>
<dbReference type="Pfam" id="PF00069">
    <property type="entry name" value="Pkinase"/>
    <property type="match status" value="1"/>
</dbReference>
<dbReference type="Gene3D" id="3.30.200.20">
    <property type="entry name" value="Phosphorylase Kinase, domain 1"/>
    <property type="match status" value="1"/>
</dbReference>
<evidence type="ECO:0000256" key="3">
    <source>
        <dbReference type="ARBA" id="ARBA00022741"/>
    </source>
</evidence>
<dbReference type="Gene3D" id="1.10.510.10">
    <property type="entry name" value="Transferase(Phosphotransferase) domain 1"/>
    <property type="match status" value="1"/>
</dbReference>
<keyword evidence="1" id="KW-0723">Serine/threonine-protein kinase</keyword>
<dbReference type="SUPFAM" id="SSF56112">
    <property type="entry name" value="Protein kinase-like (PK-like)"/>
    <property type="match status" value="1"/>
</dbReference>
<name>A0AAN5D951_9BILA</name>
<dbReference type="FunFam" id="3.30.200.20:FF:000131">
    <property type="entry name" value="Dual specificity protein kinase TTK"/>
    <property type="match status" value="1"/>
</dbReference>
<accession>A0AAN5D951</accession>
<dbReference type="Proteomes" id="UP001328107">
    <property type="component" value="Unassembled WGS sequence"/>
</dbReference>
<comment type="caution">
    <text evidence="7">The sequence shown here is derived from an EMBL/GenBank/DDBJ whole genome shotgun (WGS) entry which is preliminary data.</text>
</comment>
<dbReference type="InterPro" id="IPR011009">
    <property type="entry name" value="Kinase-like_dom_sf"/>
</dbReference>
<dbReference type="EMBL" id="BTRK01000006">
    <property type="protein sequence ID" value="GMR58355.1"/>
    <property type="molecule type" value="Genomic_DNA"/>
</dbReference>
<dbReference type="GO" id="GO:0034501">
    <property type="term" value="P:protein localization to kinetochore"/>
    <property type="evidence" value="ECO:0007669"/>
    <property type="project" value="TreeGrafter"/>
</dbReference>
<dbReference type="GO" id="GO:0004674">
    <property type="term" value="F:protein serine/threonine kinase activity"/>
    <property type="evidence" value="ECO:0007669"/>
    <property type="project" value="UniProtKB-KW"/>
</dbReference>
<keyword evidence="8" id="KW-1185">Reference proteome</keyword>
<dbReference type="GO" id="GO:0007094">
    <property type="term" value="P:mitotic spindle assembly checkpoint signaling"/>
    <property type="evidence" value="ECO:0007669"/>
    <property type="project" value="TreeGrafter"/>
</dbReference>
<evidence type="ECO:0000256" key="5">
    <source>
        <dbReference type="ARBA" id="ARBA00022840"/>
    </source>
</evidence>
<evidence type="ECO:0000256" key="1">
    <source>
        <dbReference type="ARBA" id="ARBA00022527"/>
    </source>
</evidence>
<evidence type="ECO:0000313" key="7">
    <source>
        <dbReference type="EMBL" id="GMR58355.1"/>
    </source>
</evidence>
<feature type="domain" description="Protein kinase" evidence="6">
    <location>
        <begin position="28"/>
        <end position="220"/>
    </location>
</feature>
<dbReference type="GO" id="GO:0005634">
    <property type="term" value="C:nucleus"/>
    <property type="evidence" value="ECO:0007669"/>
    <property type="project" value="TreeGrafter"/>
</dbReference>
<reference evidence="8" key="1">
    <citation type="submission" date="2022-10" db="EMBL/GenBank/DDBJ databases">
        <title>Genome assembly of Pristionchus species.</title>
        <authorList>
            <person name="Yoshida K."/>
            <person name="Sommer R.J."/>
        </authorList>
    </citation>
    <scope>NUCLEOTIDE SEQUENCE [LARGE SCALE GENOMIC DNA]</scope>
    <source>
        <strain evidence="8">RS5460</strain>
    </source>
</reference>
<proteinExistence type="predicted"/>
<dbReference type="GO" id="GO:0033316">
    <property type="term" value="P:meiotic spindle assembly checkpoint signaling"/>
    <property type="evidence" value="ECO:0007669"/>
    <property type="project" value="TreeGrafter"/>
</dbReference>
<dbReference type="GO" id="GO:0005524">
    <property type="term" value="F:ATP binding"/>
    <property type="evidence" value="ECO:0007669"/>
    <property type="project" value="UniProtKB-KW"/>
</dbReference>
<protein>
    <recommendedName>
        <fullName evidence="6">Protein kinase domain-containing protein</fullName>
    </recommendedName>
</protein>
<evidence type="ECO:0000259" key="6">
    <source>
        <dbReference type="PROSITE" id="PS50011"/>
    </source>
</evidence>
<feature type="non-terminal residue" evidence="7">
    <location>
        <position position="220"/>
    </location>
</feature>
<dbReference type="InterPro" id="IPR000719">
    <property type="entry name" value="Prot_kinase_dom"/>
</dbReference>
<keyword evidence="4" id="KW-0418">Kinase</keyword>
<dbReference type="PANTHER" id="PTHR22974">
    <property type="entry name" value="MIXED LINEAGE PROTEIN KINASE"/>
    <property type="match status" value="1"/>
</dbReference>
<sequence length="220" mass="24796">QTPSMNRLLMSAVSPASAQRMIIKDKEYAILSQIAKGGSSQVFQAFDDLSGETVAIKVVDLSDTDDAAREAFVNEVELLKKLQGSNHVIKMVDYELVPKEDKLLVVMEKGETDLATYLKTRRDEITPTFLRYWWSEMLQSVKFVHEHKVVHMNLKPANFLLVSGNLKLIDFGIASSIPSDKTSLLKDTQMGTFSYMSPESLLALEYEEEGEEEKNRLDVS</sequence>
<dbReference type="AlphaFoldDB" id="A0AAN5D951"/>
<dbReference type="PANTHER" id="PTHR22974:SF21">
    <property type="entry name" value="DUAL SPECIFICITY PROTEIN KINASE TTK"/>
    <property type="match status" value="1"/>
</dbReference>
<organism evidence="7 8">
    <name type="scientific">Pristionchus mayeri</name>
    <dbReference type="NCBI Taxonomy" id="1317129"/>
    <lineage>
        <taxon>Eukaryota</taxon>
        <taxon>Metazoa</taxon>
        <taxon>Ecdysozoa</taxon>
        <taxon>Nematoda</taxon>
        <taxon>Chromadorea</taxon>
        <taxon>Rhabditida</taxon>
        <taxon>Rhabditina</taxon>
        <taxon>Diplogasteromorpha</taxon>
        <taxon>Diplogasteroidea</taxon>
        <taxon>Neodiplogasteridae</taxon>
        <taxon>Pristionchus</taxon>
    </lineage>
</organism>
<keyword evidence="2" id="KW-0808">Transferase</keyword>
<evidence type="ECO:0000256" key="4">
    <source>
        <dbReference type="ARBA" id="ARBA00022777"/>
    </source>
</evidence>
<evidence type="ECO:0000313" key="8">
    <source>
        <dbReference type="Proteomes" id="UP001328107"/>
    </source>
</evidence>
<evidence type="ECO:0000256" key="2">
    <source>
        <dbReference type="ARBA" id="ARBA00022679"/>
    </source>
</evidence>
<dbReference type="PROSITE" id="PS50011">
    <property type="entry name" value="PROTEIN_KINASE_DOM"/>
    <property type="match status" value="1"/>
</dbReference>
<keyword evidence="5" id="KW-0067">ATP-binding</keyword>
<feature type="non-terminal residue" evidence="7">
    <location>
        <position position="1"/>
    </location>
</feature>
<gene>
    <name evidence="7" type="ORF">PMAYCL1PPCAC_28550</name>
</gene>
<dbReference type="GO" id="GO:0007059">
    <property type="term" value="P:chromosome segregation"/>
    <property type="evidence" value="ECO:0007669"/>
    <property type="project" value="TreeGrafter"/>
</dbReference>